<gene>
    <name evidence="1" type="ORF">EV385_2727</name>
</gene>
<protein>
    <recommendedName>
        <fullName evidence="3">Transport and Golgi organization protein 2</fullName>
    </recommendedName>
</protein>
<dbReference type="AlphaFoldDB" id="A0A4Q7ZKX5"/>
<evidence type="ECO:0000313" key="2">
    <source>
        <dbReference type="Proteomes" id="UP000292564"/>
    </source>
</evidence>
<proteinExistence type="predicted"/>
<name>A0A4Q7ZKX5_9ACTN</name>
<organism evidence="1 2">
    <name type="scientific">Krasilnikovia cinnamomea</name>
    <dbReference type="NCBI Taxonomy" id="349313"/>
    <lineage>
        <taxon>Bacteria</taxon>
        <taxon>Bacillati</taxon>
        <taxon>Actinomycetota</taxon>
        <taxon>Actinomycetes</taxon>
        <taxon>Micromonosporales</taxon>
        <taxon>Micromonosporaceae</taxon>
        <taxon>Krasilnikovia</taxon>
    </lineage>
</organism>
<reference evidence="1 2" key="1">
    <citation type="submission" date="2019-02" db="EMBL/GenBank/DDBJ databases">
        <title>Sequencing the genomes of 1000 actinobacteria strains.</title>
        <authorList>
            <person name="Klenk H.-P."/>
        </authorList>
    </citation>
    <scope>NUCLEOTIDE SEQUENCE [LARGE SCALE GENOMIC DNA]</scope>
    <source>
        <strain evidence="1 2">DSM 45162</strain>
    </source>
</reference>
<sequence length="344" mass="37884">MCLAVFIHRPGNEDAFVVYETRDQSIHLRQGRMVTASGESYGCHWRDDPGLLRRVWTMRFGRDEALLGQQVRGGLDAGGGTWVAVNEDTGLYAKILIAPTVSGELGESPSTELRQQRAKAGYVTRSGLCLDAVSYPSAAEAIAGLRALPATLAAEGRRMLPFFLLVADAEHAYVVQHHDQDDIEVHPVTPNEVHVLSVRGLDAPQATLTGLIHERLAGLPAPGADPVSWDPWLATFGLAGYLDERSYQDPAWRAHRMTALQPPYLNTTDETRHRRAPWPVDVDPGEVEWTKSTTCAVLGRRRVRALLYEERHVEPGEPWPTAIADLSFPRTSSDYTAVVTPVPA</sequence>
<dbReference type="Proteomes" id="UP000292564">
    <property type="component" value="Unassembled WGS sequence"/>
</dbReference>
<dbReference type="EMBL" id="SHKY01000001">
    <property type="protein sequence ID" value="RZU50935.1"/>
    <property type="molecule type" value="Genomic_DNA"/>
</dbReference>
<keyword evidence="2" id="KW-1185">Reference proteome</keyword>
<evidence type="ECO:0000313" key="1">
    <source>
        <dbReference type="EMBL" id="RZU50935.1"/>
    </source>
</evidence>
<accession>A0A4Q7ZKX5</accession>
<comment type="caution">
    <text evidence="1">The sequence shown here is derived from an EMBL/GenBank/DDBJ whole genome shotgun (WGS) entry which is preliminary data.</text>
</comment>
<dbReference type="RefSeq" id="WP_165449470.1">
    <property type="nucleotide sequence ID" value="NZ_SHKY01000001.1"/>
</dbReference>
<evidence type="ECO:0008006" key="3">
    <source>
        <dbReference type="Google" id="ProtNLM"/>
    </source>
</evidence>